<dbReference type="NCBIfam" id="TIGR00229">
    <property type="entry name" value="sensory_box"/>
    <property type="match status" value="2"/>
</dbReference>
<evidence type="ECO:0000256" key="1">
    <source>
        <dbReference type="ARBA" id="ARBA00000085"/>
    </source>
</evidence>
<keyword evidence="4" id="KW-0285">Flavoprotein</keyword>
<evidence type="ECO:0000256" key="11">
    <source>
        <dbReference type="ARBA" id="ARBA00023026"/>
    </source>
</evidence>
<dbReference type="SMART" id="SM00091">
    <property type="entry name" value="PAS"/>
    <property type="match status" value="2"/>
</dbReference>
<evidence type="ECO:0000259" key="12">
    <source>
        <dbReference type="PROSITE" id="PS50113"/>
    </source>
</evidence>
<keyword evidence="9 13" id="KW-0418">Kinase</keyword>
<dbReference type="RefSeq" id="WP_377283852.1">
    <property type="nucleotide sequence ID" value="NZ_JBHRSI010000009.1"/>
</dbReference>
<dbReference type="Proteomes" id="UP001597237">
    <property type="component" value="Unassembled WGS sequence"/>
</dbReference>
<evidence type="ECO:0000256" key="4">
    <source>
        <dbReference type="ARBA" id="ARBA00022630"/>
    </source>
</evidence>
<dbReference type="Pfam" id="PF08448">
    <property type="entry name" value="PAS_4"/>
    <property type="match status" value="2"/>
</dbReference>
<evidence type="ECO:0000256" key="5">
    <source>
        <dbReference type="ARBA" id="ARBA00022643"/>
    </source>
</evidence>
<dbReference type="SMART" id="SM00911">
    <property type="entry name" value="HWE_HK"/>
    <property type="match status" value="1"/>
</dbReference>
<keyword evidence="6 13" id="KW-0808">Transferase</keyword>
<sequence>MIENFEADAAAPSPRLDFEALFGALPSPYMVLDRQLNYVAVNDAYVEATGRSREGLIGGAIFDLFPNDGESGALLRASFERVLKTGRPDSIAYIPYPIAAPTGALEMRYWSAVHTPLKDAQGKVAFIVQNTVDVTELRRLKDIAYGPAGQPRASAAQLLLRAQEVQAANASLIDETNQLRDLFMQAPGFMAVLTGRDLTFQFVNSAYLQLIGHRQVIGRTVLEALPEVRAQGFVELLSDVMSTRQPYVGRAMGVRLQRTPDGPPQERFVDFIYQPILDPAGEATGVFVEGYDVTDRVRAEAQQKLLVDELNHRVKNTLATVQAIAAHTLRGYPDPKGFREQFESRLMALSGTHDLLTATSWRSACLKDVLLAELKPHGEGRYELDGADVNLSPNEALTLGLVFHELATNAAKYGALSAPGGKVRVAWRVTRECGQPRLALTWTEAGGPPVDPPKRKGFGSRLIERTLRGDIQGGASLDFAPSGLTCRLEAPLRAAD</sequence>
<dbReference type="InterPro" id="IPR036890">
    <property type="entry name" value="HATPase_C_sf"/>
</dbReference>
<reference evidence="14" key="1">
    <citation type="journal article" date="2019" name="Int. J. Syst. Evol. Microbiol.">
        <title>The Global Catalogue of Microorganisms (GCM) 10K type strain sequencing project: providing services to taxonomists for standard genome sequencing and annotation.</title>
        <authorList>
            <consortium name="The Broad Institute Genomics Platform"/>
            <consortium name="The Broad Institute Genome Sequencing Center for Infectious Disease"/>
            <person name="Wu L."/>
            <person name="Ma J."/>
        </authorList>
    </citation>
    <scope>NUCLEOTIDE SEQUENCE [LARGE SCALE GENOMIC DNA]</scope>
    <source>
        <strain evidence="14">DFY28</strain>
    </source>
</reference>
<keyword evidence="7" id="KW-0677">Repeat</keyword>
<keyword evidence="14" id="KW-1185">Reference proteome</keyword>
<dbReference type="PANTHER" id="PTHR41523">
    <property type="entry name" value="TWO-COMPONENT SYSTEM SENSOR PROTEIN"/>
    <property type="match status" value="1"/>
</dbReference>
<feature type="domain" description="PAC" evidence="12">
    <location>
        <begin position="250"/>
        <end position="305"/>
    </location>
</feature>
<evidence type="ECO:0000256" key="10">
    <source>
        <dbReference type="ARBA" id="ARBA00022840"/>
    </source>
</evidence>
<dbReference type="InterPro" id="IPR000700">
    <property type="entry name" value="PAS-assoc_C"/>
</dbReference>
<evidence type="ECO:0000256" key="7">
    <source>
        <dbReference type="ARBA" id="ARBA00022737"/>
    </source>
</evidence>
<proteinExistence type="predicted"/>
<gene>
    <name evidence="13" type="ORF">ACFSC0_12375</name>
</gene>
<dbReference type="GO" id="GO:0004673">
    <property type="term" value="F:protein histidine kinase activity"/>
    <property type="evidence" value="ECO:0007669"/>
    <property type="project" value="UniProtKB-EC"/>
</dbReference>
<evidence type="ECO:0000256" key="9">
    <source>
        <dbReference type="ARBA" id="ARBA00022777"/>
    </source>
</evidence>
<comment type="caution">
    <text evidence="13">The sequence shown here is derived from an EMBL/GenBank/DDBJ whole genome shotgun (WGS) entry which is preliminary data.</text>
</comment>
<evidence type="ECO:0000256" key="2">
    <source>
        <dbReference type="ARBA" id="ARBA00012438"/>
    </source>
</evidence>
<dbReference type="InterPro" id="IPR013656">
    <property type="entry name" value="PAS_4"/>
</dbReference>
<accession>A0ABW4N4N9</accession>
<dbReference type="PROSITE" id="PS50113">
    <property type="entry name" value="PAC"/>
    <property type="match status" value="1"/>
</dbReference>
<dbReference type="EMBL" id="JBHUEY010000001">
    <property type="protein sequence ID" value="MFD1784195.1"/>
    <property type="molecule type" value="Genomic_DNA"/>
</dbReference>
<dbReference type="PANTHER" id="PTHR41523:SF7">
    <property type="entry name" value="HISTIDINE KINASE"/>
    <property type="match status" value="1"/>
</dbReference>
<organism evidence="13 14">
    <name type="scientific">Phenylobacterium terrae</name>
    <dbReference type="NCBI Taxonomy" id="2665495"/>
    <lineage>
        <taxon>Bacteria</taxon>
        <taxon>Pseudomonadati</taxon>
        <taxon>Pseudomonadota</taxon>
        <taxon>Alphaproteobacteria</taxon>
        <taxon>Caulobacterales</taxon>
        <taxon>Caulobacteraceae</taxon>
        <taxon>Phenylobacterium</taxon>
    </lineage>
</organism>
<dbReference type="CDD" id="cd00130">
    <property type="entry name" value="PAS"/>
    <property type="match status" value="1"/>
</dbReference>
<dbReference type="InterPro" id="IPR035965">
    <property type="entry name" value="PAS-like_dom_sf"/>
</dbReference>
<keyword evidence="8" id="KW-0547">Nucleotide-binding</keyword>
<keyword evidence="10" id="KW-0067">ATP-binding</keyword>
<dbReference type="Gene3D" id="3.30.450.20">
    <property type="entry name" value="PAS domain"/>
    <property type="match status" value="2"/>
</dbReference>
<dbReference type="EC" id="2.7.13.3" evidence="2"/>
<dbReference type="InterPro" id="IPR000014">
    <property type="entry name" value="PAS"/>
</dbReference>
<dbReference type="Pfam" id="PF07536">
    <property type="entry name" value="HWE_HK"/>
    <property type="match status" value="1"/>
</dbReference>
<dbReference type="SUPFAM" id="SSF55785">
    <property type="entry name" value="PYP-like sensor domain (PAS domain)"/>
    <property type="match status" value="2"/>
</dbReference>
<dbReference type="Gene3D" id="3.30.565.10">
    <property type="entry name" value="Histidine kinase-like ATPase, C-terminal domain"/>
    <property type="match status" value="1"/>
</dbReference>
<protein>
    <recommendedName>
        <fullName evidence="2">histidine kinase</fullName>
        <ecNumber evidence="2">2.7.13.3</ecNumber>
    </recommendedName>
</protein>
<evidence type="ECO:0000256" key="8">
    <source>
        <dbReference type="ARBA" id="ARBA00022741"/>
    </source>
</evidence>
<evidence type="ECO:0000313" key="14">
    <source>
        <dbReference type="Proteomes" id="UP001597237"/>
    </source>
</evidence>
<keyword evidence="5" id="KW-0288">FMN</keyword>
<dbReference type="InterPro" id="IPR011102">
    <property type="entry name" value="Sig_transdc_His_kinase_HWE"/>
</dbReference>
<evidence type="ECO:0000256" key="6">
    <source>
        <dbReference type="ARBA" id="ARBA00022679"/>
    </source>
</evidence>
<keyword evidence="3" id="KW-0597">Phosphoprotein</keyword>
<keyword evidence="11" id="KW-0843">Virulence</keyword>
<name>A0ABW4N4N9_9CAUL</name>
<evidence type="ECO:0000256" key="3">
    <source>
        <dbReference type="ARBA" id="ARBA00022553"/>
    </source>
</evidence>
<comment type="catalytic activity">
    <reaction evidence="1">
        <text>ATP + protein L-histidine = ADP + protein N-phospho-L-histidine.</text>
        <dbReference type="EC" id="2.7.13.3"/>
    </reaction>
</comment>
<evidence type="ECO:0000313" key="13">
    <source>
        <dbReference type="EMBL" id="MFD1784195.1"/>
    </source>
</evidence>